<evidence type="ECO:0000313" key="6">
    <source>
        <dbReference type="Proteomes" id="UP001586593"/>
    </source>
</evidence>
<feature type="compositionally biased region" description="Polar residues" evidence="3">
    <location>
        <begin position="11"/>
        <end position="20"/>
    </location>
</feature>
<feature type="compositionally biased region" description="Basic residues" evidence="3">
    <location>
        <begin position="44"/>
        <end position="54"/>
    </location>
</feature>
<evidence type="ECO:0000313" key="5">
    <source>
        <dbReference type="EMBL" id="KAL1874412.1"/>
    </source>
</evidence>
<feature type="domain" description="RRM" evidence="4">
    <location>
        <begin position="98"/>
        <end position="196"/>
    </location>
</feature>
<proteinExistence type="predicted"/>
<accession>A0ABR3XEP9</accession>
<dbReference type="Proteomes" id="UP001586593">
    <property type="component" value="Unassembled WGS sequence"/>
</dbReference>
<evidence type="ECO:0000256" key="1">
    <source>
        <dbReference type="ARBA" id="ARBA00022884"/>
    </source>
</evidence>
<keyword evidence="1 2" id="KW-0694">RNA-binding</keyword>
<dbReference type="Gene3D" id="3.30.70.330">
    <property type="match status" value="2"/>
</dbReference>
<feature type="region of interest" description="Disordered" evidence="3">
    <location>
        <begin position="1"/>
        <end position="100"/>
    </location>
</feature>
<gene>
    <name evidence="5" type="ORF">VTK73DRAFT_338</name>
</gene>
<feature type="compositionally biased region" description="Acidic residues" evidence="3">
    <location>
        <begin position="73"/>
        <end position="83"/>
    </location>
</feature>
<feature type="region of interest" description="Disordered" evidence="3">
    <location>
        <begin position="307"/>
        <end position="376"/>
    </location>
</feature>
<dbReference type="EMBL" id="JAZHXJ010000105">
    <property type="protein sequence ID" value="KAL1874412.1"/>
    <property type="molecule type" value="Genomic_DNA"/>
</dbReference>
<organism evidence="5 6">
    <name type="scientific">Phialemonium thermophilum</name>
    <dbReference type="NCBI Taxonomy" id="223376"/>
    <lineage>
        <taxon>Eukaryota</taxon>
        <taxon>Fungi</taxon>
        <taxon>Dikarya</taxon>
        <taxon>Ascomycota</taxon>
        <taxon>Pezizomycotina</taxon>
        <taxon>Sordariomycetes</taxon>
        <taxon>Sordariomycetidae</taxon>
        <taxon>Cephalothecales</taxon>
        <taxon>Cephalothecaceae</taxon>
        <taxon>Phialemonium</taxon>
    </lineage>
</organism>
<dbReference type="PANTHER" id="PTHR23236:SF95">
    <property type="entry name" value="NUCLEOLAR PROTEIN 13"/>
    <property type="match status" value="1"/>
</dbReference>
<sequence>MAKQTKESQTRDGASSPDASSSRKRKASLDEIEVDLNQPEPPSKKARRALKKGKPLPTATTGTKSRRHGSEDNGADSSDDSDAVGDQKKTKKKTRSPHGVWIGNLPFTVTKGELRKWLVDNSGGAIADDAITRVHLPTNKPDKKAAAAAAAPKKPAAENKGFAYVDFASFEARVAAVALSETELGGRKLLIKDSNNFEGRPQPVNPPAAAKGAVAATNGDAAAAAGTTAAPPASSSSKIFVGNLGFATTEDDLREHFDKCGPIRWVKVATFEDTGKCKGYAWVQFQDAEAAAWAVKGFVKIREPVETLEDFMDEDQEEGNKGGDDGDDEDGSGSEKENGDEEGESAAETNGKKSKKQGKSRPPPPPPTRFKTRKWWVNQLHGRTLKIELAEDDHVRYKKRFGKGGTARTQKQGDQKSKRRSQQGKTGHQEKEKEDSGVATRGATGADAATEGGDKDSLQFHGDINVARLTGAAVKPQGKKVTFD</sequence>
<keyword evidence="6" id="KW-1185">Reference proteome</keyword>
<evidence type="ECO:0000256" key="3">
    <source>
        <dbReference type="SAM" id="MobiDB-lite"/>
    </source>
</evidence>
<dbReference type="SUPFAM" id="SSF54928">
    <property type="entry name" value="RNA-binding domain, RBD"/>
    <property type="match status" value="1"/>
</dbReference>
<feature type="compositionally biased region" description="Acidic residues" evidence="3">
    <location>
        <begin position="325"/>
        <end position="345"/>
    </location>
</feature>
<feature type="region of interest" description="Disordered" evidence="3">
    <location>
        <begin position="390"/>
        <end position="459"/>
    </location>
</feature>
<evidence type="ECO:0000259" key="4">
    <source>
        <dbReference type="PROSITE" id="PS50102"/>
    </source>
</evidence>
<dbReference type="PANTHER" id="PTHR23236">
    <property type="entry name" value="EUKARYOTIC TRANSLATION INITIATION FACTOR 4B/4H"/>
    <property type="match status" value="1"/>
</dbReference>
<feature type="compositionally biased region" description="Basic and acidic residues" evidence="3">
    <location>
        <begin position="427"/>
        <end position="436"/>
    </location>
</feature>
<dbReference type="PROSITE" id="PS50102">
    <property type="entry name" value="RRM"/>
    <property type="match status" value="2"/>
</dbReference>
<feature type="compositionally biased region" description="Low complexity" evidence="3">
    <location>
        <begin position="437"/>
        <end position="451"/>
    </location>
</feature>
<feature type="compositionally biased region" description="Basic and acidic residues" evidence="3">
    <location>
        <begin position="1"/>
        <end position="10"/>
    </location>
</feature>
<dbReference type="InterPro" id="IPR012677">
    <property type="entry name" value="Nucleotide-bd_a/b_plait_sf"/>
</dbReference>
<name>A0ABR3XEP9_9PEZI</name>
<dbReference type="InterPro" id="IPR035979">
    <property type="entry name" value="RBD_domain_sf"/>
</dbReference>
<feature type="domain" description="RRM" evidence="4">
    <location>
        <begin position="237"/>
        <end position="302"/>
    </location>
</feature>
<dbReference type="InterPro" id="IPR000504">
    <property type="entry name" value="RRM_dom"/>
</dbReference>
<dbReference type="SMART" id="SM00360">
    <property type="entry name" value="RRM"/>
    <property type="match status" value="2"/>
</dbReference>
<reference evidence="5 6" key="1">
    <citation type="journal article" date="2024" name="Commun. Biol.">
        <title>Comparative genomic analysis of thermophilic fungi reveals convergent evolutionary adaptations and gene losses.</title>
        <authorList>
            <person name="Steindorff A.S."/>
            <person name="Aguilar-Pontes M.V."/>
            <person name="Robinson A.J."/>
            <person name="Andreopoulos B."/>
            <person name="LaButti K."/>
            <person name="Kuo A."/>
            <person name="Mondo S."/>
            <person name="Riley R."/>
            <person name="Otillar R."/>
            <person name="Haridas S."/>
            <person name="Lipzen A."/>
            <person name="Grimwood J."/>
            <person name="Schmutz J."/>
            <person name="Clum A."/>
            <person name="Reid I.D."/>
            <person name="Moisan M.C."/>
            <person name="Butler G."/>
            <person name="Nguyen T.T.M."/>
            <person name="Dewar K."/>
            <person name="Conant G."/>
            <person name="Drula E."/>
            <person name="Henrissat B."/>
            <person name="Hansel C."/>
            <person name="Singer S."/>
            <person name="Hutchinson M.I."/>
            <person name="de Vries R.P."/>
            <person name="Natvig D.O."/>
            <person name="Powell A.J."/>
            <person name="Tsang A."/>
            <person name="Grigoriev I.V."/>
        </authorList>
    </citation>
    <scope>NUCLEOTIDE SEQUENCE [LARGE SCALE GENOMIC DNA]</scope>
    <source>
        <strain evidence="5 6">ATCC 24622</strain>
    </source>
</reference>
<evidence type="ECO:0000256" key="2">
    <source>
        <dbReference type="PROSITE-ProRule" id="PRU00176"/>
    </source>
</evidence>
<protein>
    <recommendedName>
        <fullName evidence="4">RRM domain-containing protein</fullName>
    </recommendedName>
</protein>
<comment type="caution">
    <text evidence="5">The sequence shown here is derived from an EMBL/GenBank/DDBJ whole genome shotgun (WGS) entry which is preliminary data.</text>
</comment>
<dbReference type="Pfam" id="PF00076">
    <property type="entry name" value="RRM_1"/>
    <property type="match status" value="1"/>
</dbReference>
<feature type="compositionally biased region" description="Acidic residues" evidence="3">
    <location>
        <begin position="307"/>
        <end position="317"/>
    </location>
</feature>